<keyword evidence="4" id="KW-1185">Reference proteome</keyword>
<dbReference type="InterPro" id="IPR001680">
    <property type="entry name" value="WD40_rpt"/>
</dbReference>
<proteinExistence type="predicted"/>
<dbReference type="Proteomes" id="UP000799118">
    <property type="component" value="Unassembled WGS sequence"/>
</dbReference>
<name>A0A6A4H6Y5_9AGAR</name>
<gene>
    <name evidence="3" type="ORF">BT96DRAFT_943817</name>
</gene>
<evidence type="ECO:0000313" key="4">
    <source>
        <dbReference type="Proteomes" id="UP000799118"/>
    </source>
</evidence>
<evidence type="ECO:0000256" key="2">
    <source>
        <dbReference type="SAM" id="MobiDB-lite"/>
    </source>
</evidence>
<organism evidence="3 4">
    <name type="scientific">Gymnopus androsaceus JB14</name>
    <dbReference type="NCBI Taxonomy" id="1447944"/>
    <lineage>
        <taxon>Eukaryota</taxon>
        <taxon>Fungi</taxon>
        <taxon>Dikarya</taxon>
        <taxon>Basidiomycota</taxon>
        <taxon>Agaricomycotina</taxon>
        <taxon>Agaricomycetes</taxon>
        <taxon>Agaricomycetidae</taxon>
        <taxon>Agaricales</taxon>
        <taxon>Marasmiineae</taxon>
        <taxon>Omphalotaceae</taxon>
        <taxon>Gymnopus</taxon>
    </lineage>
</organism>
<sequence>MALTNLAFSEDGRHLASAGDDKYLRVFDIQRKFSTIWQFKGEIEFTAVAWIGKDLFAGSMNRRALHLSSHFHRGKWYLREELQQPTFGEPESFDEPPLIATGAHFIEDERACIVSYLHHGIWKFYFETGSSMQIRALGEKIGFSMLSEDCSGVAVTNIRTGIDWYKISAKSLKKTSSTFEPQPKESNIPVPVLFIHNGKSLLMAGTRGYCTIFDAKEGRWIQTLKHGAENTWITAIAYVQLPGKRRLIATGDGNLAERTKIRLWIQDSKEDQFVGWSCTRLSLGLKDKAKDLLSVIRTWPHRFDSTVEVSSLNLETSFLPSSPADSIFSATSRATTVSASPLVFASMEGASHPSDSSMGSVPPDSPSTDSFSIVVSLDTFTTSLEDLPMDKSHSSESSSDSSAIDVSVDIFTTSLAEDSTSDSPVSISTTVASSSPATMSKYEQFSSALEALFQ</sequence>
<evidence type="ECO:0000256" key="1">
    <source>
        <dbReference type="PROSITE-ProRule" id="PRU00221"/>
    </source>
</evidence>
<evidence type="ECO:0000313" key="3">
    <source>
        <dbReference type="EMBL" id="KAE9393556.1"/>
    </source>
</evidence>
<dbReference type="EMBL" id="ML769569">
    <property type="protein sequence ID" value="KAE9393556.1"/>
    <property type="molecule type" value="Genomic_DNA"/>
</dbReference>
<feature type="region of interest" description="Disordered" evidence="2">
    <location>
        <begin position="348"/>
        <end position="369"/>
    </location>
</feature>
<dbReference type="AlphaFoldDB" id="A0A6A4H6Y5"/>
<accession>A0A6A4H6Y5</accession>
<protein>
    <submittedName>
        <fullName evidence="3">Uncharacterized protein</fullName>
    </submittedName>
</protein>
<dbReference type="InterPro" id="IPR015943">
    <property type="entry name" value="WD40/YVTN_repeat-like_dom_sf"/>
</dbReference>
<dbReference type="OrthoDB" id="3238562at2759"/>
<dbReference type="PROSITE" id="PS50082">
    <property type="entry name" value="WD_REPEATS_2"/>
    <property type="match status" value="1"/>
</dbReference>
<dbReference type="Gene3D" id="2.130.10.10">
    <property type="entry name" value="YVTN repeat-like/Quinoprotein amine dehydrogenase"/>
    <property type="match status" value="1"/>
</dbReference>
<keyword evidence="1" id="KW-0853">WD repeat</keyword>
<reference evidence="3" key="1">
    <citation type="journal article" date="2019" name="Environ. Microbiol.">
        <title>Fungal ecological strategies reflected in gene transcription - a case study of two litter decomposers.</title>
        <authorList>
            <person name="Barbi F."/>
            <person name="Kohler A."/>
            <person name="Barry K."/>
            <person name="Baskaran P."/>
            <person name="Daum C."/>
            <person name="Fauchery L."/>
            <person name="Ihrmark K."/>
            <person name="Kuo A."/>
            <person name="LaButti K."/>
            <person name="Lipzen A."/>
            <person name="Morin E."/>
            <person name="Grigoriev I.V."/>
            <person name="Henrissat B."/>
            <person name="Lindahl B."/>
            <person name="Martin F."/>
        </authorList>
    </citation>
    <scope>NUCLEOTIDE SEQUENCE</scope>
    <source>
        <strain evidence="3">JB14</strain>
    </source>
</reference>
<feature type="repeat" description="WD" evidence="1">
    <location>
        <begin position="1"/>
        <end position="30"/>
    </location>
</feature>
<dbReference type="SUPFAM" id="SSF69322">
    <property type="entry name" value="Tricorn protease domain 2"/>
    <property type="match status" value="1"/>
</dbReference>